<dbReference type="PANTHER" id="PTHR42796:SF4">
    <property type="entry name" value="FUMARYLACETOACETATE HYDROLASE DOMAIN-CONTAINING PROTEIN 2A"/>
    <property type="match status" value="1"/>
</dbReference>
<dbReference type="InterPro" id="IPR051121">
    <property type="entry name" value="FAH"/>
</dbReference>
<dbReference type="GO" id="GO:0016787">
    <property type="term" value="F:hydrolase activity"/>
    <property type="evidence" value="ECO:0007669"/>
    <property type="project" value="UniProtKB-KW"/>
</dbReference>
<evidence type="ECO:0000256" key="1">
    <source>
        <dbReference type="ARBA" id="ARBA00010211"/>
    </source>
</evidence>
<dbReference type="GO" id="GO:0006107">
    <property type="term" value="P:oxaloacetate metabolic process"/>
    <property type="evidence" value="ECO:0007669"/>
    <property type="project" value="UniProtKB-ARBA"/>
</dbReference>
<dbReference type="InterPro" id="IPR011234">
    <property type="entry name" value="Fumarylacetoacetase-like_C"/>
</dbReference>
<gene>
    <name evidence="4" type="ORF">ALC62_09685</name>
</gene>
<dbReference type="Pfam" id="PF01557">
    <property type="entry name" value="FAA_hydrolase"/>
    <property type="match status" value="1"/>
</dbReference>
<sequence length="349" mass="38070">MPYRGKLRLLGRTCLAFANACGKSEGSSCFAVASITDSRNFSVSCALDMRFVQFISKNGGPQHLGVQLKQGGDIIAVSAVDSRIPNTLKKFLEGGDDLLKKAKRDDDFDLRKAVERIVAEGRSITPEADVNLLAPITRMDKLACIGLNYSGHCQEQGIPTPESPIIFSKFPSNIIGPRDNILLPQISDKVDWEAELAIVIGKKCKGVSNDDVEDCIFGYTVAQDVTARDWQKSKRNGGQFLLGKGMDTFCPLGPAVVTKEAISEINNLSVRTWVNGNLKQDGNTSELIFKPHEIVAYLSQFVTLLPGDVILTGTPAGVGFTRNPPEFLQRGDVLETEIESLGRLRNKVI</sequence>
<keyword evidence="5" id="KW-1185">Reference proteome</keyword>
<dbReference type="OrthoDB" id="411064at2759"/>
<dbReference type="STRING" id="456900.A0A151IF96"/>
<comment type="similarity">
    <text evidence="1">Belongs to the FAH family.</text>
</comment>
<dbReference type="KEGG" id="ccoa:108776615"/>
<evidence type="ECO:0000256" key="2">
    <source>
        <dbReference type="ARBA" id="ARBA00022723"/>
    </source>
</evidence>
<name>A0A151IF96_9HYME</name>
<dbReference type="GO" id="GO:0050163">
    <property type="term" value="F:oxaloacetate tautomerase activity"/>
    <property type="evidence" value="ECO:0007669"/>
    <property type="project" value="UniProtKB-ARBA"/>
</dbReference>
<dbReference type="InterPro" id="IPR036663">
    <property type="entry name" value="Fumarylacetoacetase_C_sf"/>
</dbReference>
<dbReference type="Proteomes" id="UP000078542">
    <property type="component" value="Unassembled WGS sequence"/>
</dbReference>
<evidence type="ECO:0000259" key="3">
    <source>
        <dbReference type="Pfam" id="PF01557"/>
    </source>
</evidence>
<organism evidence="4 5">
    <name type="scientific">Cyphomyrmex costatus</name>
    <dbReference type="NCBI Taxonomy" id="456900"/>
    <lineage>
        <taxon>Eukaryota</taxon>
        <taxon>Metazoa</taxon>
        <taxon>Ecdysozoa</taxon>
        <taxon>Arthropoda</taxon>
        <taxon>Hexapoda</taxon>
        <taxon>Insecta</taxon>
        <taxon>Pterygota</taxon>
        <taxon>Neoptera</taxon>
        <taxon>Endopterygota</taxon>
        <taxon>Hymenoptera</taxon>
        <taxon>Apocrita</taxon>
        <taxon>Aculeata</taxon>
        <taxon>Formicoidea</taxon>
        <taxon>Formicidae</taxon>
        <taxon>Myrmicinae</taxon>
        <taxon>Cyphomyrmex</taxon>
    </lineage>
</organism>
<proteinExistence type="inferred from homology"/>
<evidence type="ECO:0000313" key="4">
    <source>
        <dbReference type="EMBL" id="KYM99576.1"/>
    </source>
</evidence>
<protein>
    <submittedName>
        <fullName evidence="4">Fumarylacetoacetate hydrolase domain-containing protein 2</fullName>
    </submittedName>
</protein>
<dbReference type="GO" id="GO:0046872">
    <property type="term" value="F:metal ion binding"/>
    <property type="evidence" value="ECO:0007669"/>
    <property type="project" value="UniProtKB-KW"/>
</dbReference>
<dbReference type="FunFam" id="3.90.850.10:FF:000002">
    <property type="entry name" value="2-hydroxyhepta-2,4-diene-1,7-dioate isomerase"/>
    <property type="match status" value="1"/>
</dbReference>
<keyword evidence="2" id="KW-0479">Metal-binding</keyword>
<reference evidence="4 5" key="1">
    <citation type="submission" date="2016-03" db="EMBL/GenBank/DDBJ databases">
        <title>Cyphomyrmex costatus WGS genome.</title>
        <authorList>
            <person name="Nygaard S."/>
            <person name="Hu H."/>
            <person name="Boomsma J."/>
            <person name="Zhang G."/>
        </authorList>
    </citation>
    <scope>NUCLEOTIDE SEQUENCE [LARGE SCALE GENOMIC DNA]</scope>
    <source>
        <strain evidence="4">MS0001</strain>
        <tissue evidence="4">Whole body</tissue>
    </source>
</reference>
<dbReference type="SUPFAM" id="SSF56529">
    <property type="entry name" value="FAH"/>
    <property type="match status" value="1"/>
</dbReference>
<accession>A0A151IF96</accession>
<dbReference type="Gene3D" id="3.90.850.10">
    <property type="entry name" value="Fumarylacetoacetase-like, C-terminal domain"/>
    <property type="match status" value="1"/>
</dbReference>
<dbReference type="EMBL" id="KQ977800">
    <property type="protein sequence ID" value="KYM99576.1"/>
    <property type="molecule type" value="Genomic_DNA"/>
</dbReference>
<feature type="domain" description="Fumarylacetoacetase-like C-terminal" evidence="3">
    <location>
        <begin position="142"/>
        <end position="348"/>
    </location>
</feature>
<dbReference type="AlphaFoldDB" id="A0A151IF96"/>
<evidence type="ECO:0000313" key="5">
    <source>
        <dbReference type="Proteomes" id="UP000078542"/>
    </source>
</evidence>
<keyword evidence="4" id="KW-0378">Hydrolase</keyword>
<dbReference type="PANTHER" id="PTHR42796">
    <property type="entry name" value="FUMARYLACETOACETATE HYDROLASE DOMAIN-CONTAINING PROTEIN 2A-RELATED"/>
    <property type="match status" value="1"/>
</dbReference>